<dbReference type="Pfam" id="PF00437">
    <property type="entry name" value="T2SSE"/>
    <property type="match status" value="1"/>
</dbReference>
<accession>A0A3N2BXJ3</accession>
<dbReference type="SUPFAM" id="SSF52540">
    <property type="entry name" value="P-loop containing nucleoside triphosphate hydrolases"/>
    <property type="match status" value="1"/>
</dbReference>
<name>A0A3N2BXJ3_9MICO</name>
<evidence type="ECO:0000256" key="1">
    <source>
        <dbReference type="ARBA" id="ARBA00006611"/>
    </source>
</evidence>
<feature type="domain" description="Bacterial type II secretion system protein E" evidence="4">
    <location>
        <begin position="374"/>
        <end position="388"/>
    </location>
</feature>
<dbReference type="GO" id="GO:0005524">
    <property type="term" value="F:ATP binding"/>
    <property type="evidence" value="ECO:0007669"/>
    <property type="project" value="UniProtKB-KW"/>
</dbReference>
<keyword evidence="2" id="KW-0547">Nucleotide-binding</keyword>
<dbReference type="Gene3D" id="3.30.450.90">
    <property type="match status" value="1"/>
</dbReference>
<evidence type="ECO:0000256" key="3">
    <source>
        <dbReference type="ARBA" id="ARBA00022840"/>
    </source>
</evidence>
<dbReference type="InterPro" id="IPR007831">
    <property type="entry name" value="T2SS_GspE_N"/>
</dbReference>
<comment type="caution">
    <text evidence="5">The sequence shown here is derived from an EMBL/GenBank/DDBJ whole genome shotgun (WGS) entry which is preliminary data.</text>
</comment>
<evidence type="ECO:0000256" key="2">
    <source>
        <dbReference type="ARBA" id="ARBA00022741"/>
    </source>
</evidence>
<evidence type="ECO:0000313" key="6">
    <source>
        <dbReference type="Proteomes" id="UP000266915"/>
    </source>
</evidence>
<organism evidence="5 6">
    <name type="scientific">Plantibacter flavus</name>
    <dbReference type="NCBI Taxonomy" id="150123"/>
    <lineage>
        <taxon>Bacteria</taxon>
        <taxon>Bacillati</taxon>
        <taxon>Actinomycetota</taxon>
        <taxon>Actinomycetes</taxon>
        <taxon>Micrococcales</taxon>
        <taxon>Microbacteriaceae</taxon>
        <taxon>Plantibacter</taxon>
    </lineage>
</organism>
<keyword evidence="3" id="KW-0067">ATP-binding</keyword>
<evidence type="ECO:0000313" key="5">
    <source>
        <dbReference type="EMBL" id="ROR80005.1"/>
    </source>
</evidence>
<dbReference type="InterPro" id="IPR003593">
    <property type="entry name" value="AAA+_ATPase"/>
</dbReference>
<dbReference type="EMBL" id="RKHL01000001">
    <property type="protein sequence ID" value="ROR80005.1"/>
    <property type="molecule type" value="Genomic_DNA"/>
</dbReference>
<dbReference type="Gene3D" id="3.30.300.160">
    <property type="entry name" value="Type II secretion system, protein E, N-terminal domain"/>
    <property type="match status" value="1"/>
</dbReference>
<gene>
    <name evidence="5" type="ORF">EDD42_0036</name>
</gene>
<dbReference type="Proteomes" id="UP000266915">
    <property type="component" value="Unassembled WGS sequence"/>
</dbReference>
<comment type="similarity">
    <text evidence="1">Belongs to the GSP E family.</text>
</comment>
<sequence>MSKLAEVLVAQGALSREVFRGLDMEPQSEEHLLDSLLRTGELKVSQIRRAQAAVAGVEFVELSGFTVDAEAVRLVPSGVCRRHEVLPIGFRSGSLLVAMADPGNLLATDDVRVYARHNVIGVAADRDDVLAAIDRYHRADDELHDLTSSLAESDGAQQDTNAELTGASDVDAPIVRYVNLLVSQAIQDKASDVHIEPGETGVRIRYRVDGVLHEMQTAPRSIQNELVSRLKIMSEIDIAERRRPQDGRMSVRHAGRDIDLRVATLPTVWGEKIVMRILDTAHTGLTLQDLNLLPHNAETFAEAYGKPYGMVLVTGPTGSGKSTTLYTTLNEVARPEINVITVEDPVEYRMPGVNQVQVNVKAGLTFPTALRSMLRSDPDVILIGEIRDSETAQIAIEASLTGHMVLSTLHTNDAPGAITRLTEMGVEPFLVGSALDCVVAQRLARRLCEQCKAPATYGPGELARMRFRISAHGEPPTLYRPVGCVSCSGSGYRGRVAIHEVMAVTEEIERLAVQRAPAAEIGRVALQQGMLSLRQDGWEKAKLGLTTVEEVSRVVA</sequence>
<dbReference type="PANTHER" id="PTHR30258">
    <property type="entry name" value="TYPE II SECRETION SYSTEM PROTEIN GSPE-RELATED"/>
    <property type="match status" value="1"/>
</dbReference>
<dbReference type="AlphaFoldDB" id="A0A3N2BXJ3"/>
<dbReference type="GO" id="GO:0005886">
    <property type="term" value="C:plasma membrane"/>
    <property type="evidence" value="ECO:0007669"/>
    <property type="project" value="TreeGrafter"/>
</dbReference>
<dbReference type="CDD" id="cd01129">
    <property type="entry name" value="PulE-GspE-like"/>
    <property type="match status" value="1"/>
</dbReference>
<reference evidence="5 6" key="1">
    <citation type="submission" date="2018-11" db="EMBL/GenBank/DDBJ databases">
        <title>Sequencing the genomes of 1000 actinobacteria strains.</title>
        <authorList>
            <person name="Klenk H.-P."/>
        </authorList>
    </citation>
    <scope>NUCLEOTIDE SEQUENCE [LARGE SCALE GENOMIC DNA]</scope>
    <source>
        <strain evidence="5 6">DSM 14012</strain>
    </source>
</reference>
<proteinExistence type="inferred from homology"/>
<dbReference type="Gene3D" id="3.40.50.300">
    <property type="entry name" value="P-loop containing nucleotide triphosphate hydrolases"/>
    <property type="match status" value="1"/>
</dbReference>
<protein>
    <submittedName>
        <fullName evidence="5">Type IV pilus assembly protein PilB</fullName>
    </submittedName>
</protein>
<dbReference type="PROSITE" id="PS00662">
    <property type="entry name" value="T2SP_E"/>
    <property type="match status" value="1"/>
</dbReference>
<dbReference type="RefSeq" id="WP_085511581.1">
    <property type="nucleotide sequence ID" value="NZ_FXAP01000002.1"/>
</dbReference>
<evidence type="ECO:0000259" key="4">
    <source>
        <dbReference type="PROSITE" id="PS00662"/>
    </source>
</evidence>
<dbReference type="GO" id="GO:0016887">
    <property type="term" value="F:ATP hydrolysis activity"/>
    <property type="evidence" value="ECO:0007669"/>
    <property type="project" value="TreeGrafter"/>
</dbReference>
<dbReference type="Pfam" id="PF05157">
    <property type="entry name" value="MshEN"/>
    <property type="match status" value="1"/>
</dbReference>
<dbReference type="SUPFAM" id="SSF160246">
    <property type="entry name" value="EspE N-terminal domain-like"/>
    <property type="match status" value="1"/>
</dbReference>
<dbReference type="InterPro" id="IPR001482">
    <property type="entry name" value="T2SS/T4SS_dom"/>
</dbReference>
<dbReference type="FunFam" id="3.30.450.90:FF:000001">
    <property type="entry name" value="Type II secretion system ATPase GspE"/>
    <property type="match status" value="1"/>
</dbReference>
<keyword evidence="6" id="KW-1185">Reference proteome</keyword>
<dbReference type="PANTHER" id="PTHR30258:SF1">
    <property type="entry name" value="PROTEIN TRANSPORT PROTEIN HOFB HOMOLOG"/>
    <property type="match status" value="1"/>
</dbReference>
<dbReference type="FunFam" id="3.40.50.300:FF:000398">
    <property type="entry name" value="Type IV pilus assembly ATPase PilB"/>
    <property type="match status" value="1"/>
</dbReference>
<dbReference type="InterPro" id="IPR027417">
    <property type="entry name" value="P-loop_NTPase"/>
</dbReference>
<dbReference type="InterPro" id="IPR037257">
    <property type="entry name" value="T2SS_E_N_sf"/>
</dbReference>
<dbReference type="SMART" id="SM00382">
    <property type="entry name" value="AAA"/>
    <property type="match status" value="1"/>
</dbReference>